<gene>
    <name evidence="1" type="ORF">AK812_SmicGene8634</name>
</gene>
<organism evidence="1 2">
    <name type="scientific">Symbiodinium microadriaticum</name>
    <name type="common">Dinoflagellate</name>
    <name type="synonym">Zooxanthella microadriatica</name>
    <dbReference type="NCBI Taxonomy" id="2951"/>
    <lineage>
        <taxon>Eukaryota</taxon>
        <taxon>Sar</taxon>
        <taxon>Alveolata</taxon>
        <taxon>Dinophyceae</taxon>
        <taxon>Suessiales</taxon>
        <taxon>Symbiodiniaceae</taxon>
        <taxon>Symbiodinium</taxon>
    </lineage>
</organism>
<evidence type="ECO:0008006" key="3">
    <source>
        <dbReference type="Google" id="ProtNLM"/>
    </source>
</evidence>
<evidence type="ECO:0000313" key="2">
    <source>
        <dbReference type="Proteomes" id="UP000186817"/>
    </source>
</evidence>
<proteinExistence type="predicted"/>
<dbReference type="AlphaFoldDB" id="A0A1Q9EKF1"/>
<comment type="caution">
    <text evidence="1">The sequence shown here is derived from an EMBL/GenBank/DDBJ whole genome shotgun (WGS) entry which is preliminary data.</text>
</comment>
<dbReference type="Proteomes" id="UP000186817">
    <property type="component" value="Unassembled WGS sequence"/>
</dbReference>
<dbReference type="EMBL" id="LSRX01000129">
    <property type="protein sequence ID" value="OLQ07895.1"/>
    <property type="molecule type" value="Genomic_DNA"/>
</dbReference>
<dbReference type="Gene3D" id="3.90.550.50">
    <property type="match status" value="1"/>
</dbReference>
<dbReference type="OrthoDB" id="407001at2759"/>
<name>A0A1Q9EKF1_SYMMI</name>
<keyword evidence="2" id="KW-1185">Reference proteome</keyword>
<reference evidence="1 2" key="1">
    <citation type="submission" date="2016-02" db="EMBL/GenBank/DDBJ databases">
        <title>Genome analysis of coral dinoflagellate symbionts highlights evolutionary adaptations to a symbiotic lifestyle.</title>
        <authorList>
            <person name="Aranda M."/>
            <person name="Li Y."/>
            <person name="Liew Y.J."/>
            <person name="Baumgarten S."/>
            <person name="Simakov O."/>
            <person name="Wilson M."/>
            <person name="Piel J."/>
            <person name="Ashoor H."/>
            <person name="Bougouffa S."/>
            <person name="Bajic V.B."/>
            <person name="Ryu T."/>
            <person name="Ravasi T."/>
            <person name="Bayer T."/>
            <person name="Micklem G."/>
            <person name="Kim H."/>
            <person name="Bhak J."/>
            <person name="Lajeunesse T.C."/>
            <person name="Voolstra C.R."/>
        </authorList>
    </citation>
    <scope>NUCLEOTIDE SEQUENCE [LARGE SCALE GENOMIC DNA]</scope>
    <source>
        <strain evidence="1 2">CCMP2467</strain>
    </source>
</reference>
<protein>
    <recommendedName>
        <fullName evidence="3">Glycoprotein-N-acetylgalactosamine 3-beta-galactosyltransferase 1</fullName>
    </recommendedName>
</protein>
<sequence length="212" mass="24143">MVWGTQISVLWGVNLWCDKQPTPVEFGGQGPAGVWSAANTRVFKIIWEAIIKDGRWKKHDWIAKTDPDTVFLPWNLKEVLKQPQFVAAQNTTAGGYLQNCPFGLYGGMEVVSSNAVRQMSEHMGSCPYVPQEDVYMKYCFKHMGVPPLVAHWAFCFRGCDIDIQNRMYAEGSPVPKGFCQNHFAECLGHHAAFHALKNPWTWEQCFWRAKSQ</sequence>
<evidence type="ECO:0000313" key="1">
    <source>
        <dbReference type="EMBL" id="OLQ07895.1"/>
    </source>
</evidence>
<accession>A0A1Q9EKF1</accession>